<evidence type="ECO:0000313" key="3">
    <source>
        <dbReference type="Proteomes" id="UP001497457"/>
    </source>
</evidence>
<dbReference type="AlphaFoldDB" id="A0ABC9CMM9"/>
<evidence type="ECO:0000259" key="1">
    <source>
        <dbReference type="SMART" id="SM00256"/>
    </source>
</evidence>
<dbReference type="EMBL" id="OZ075113">
    <property type="protein sequence ID" value="CAL5022767.1"/>
    <property type="molecule type" value="Genomic_DNA"/>
</dbReference>
<dbReference type="Gene3D" id="1.20.1280.50">
    <property type="match status" value="1"/>
</dbReference>
<dbReference type="SUPFAM" id="SSF81383">
    <property type="entry name" value="F-box domain"/>
    <property type="match status" value="1"/>
</dbReference>
<reference evidence="2 3" key="2">
    <citation type="submission" date="2024-10" db="EMBL/GenBank/DDBJ databases">
        <authorList>
            <person name="Ryan C."/>
        </authorList>
    </citation>
    <scope>NUCLEOTIDE SEQUENCE [LARGE SCALE GENOMIC DNA]</scope>
</reference>
<gene>
    <name evidence="2" type="ORF">URODEC1_LOCUS76618</name>
</gene>
<dbReference type="SMART" id="SM00256">
    <property type="entry name" value="FBOX"/>
    <property type="match status" value="1"/>
</dbReference>
<dbReference type="CDD" id="cd22157">
    <property type="entry name" value="F-box_AtFBW1-like"/>
    <property type="match status" value="1"/>
</dbReference>
<dbReference type="Proteomes" id="UP001497457">
    <property type="component" value="Chromosome 3rd"/>
</dbReference>
<dbReference type="InterPro" id="IPR001810">
    <property type="entry name" value="F-box_dom"/>
</dbReference>
<dbReference type="PANTHER" id="PTHR31111:SF133">
    <property type="entry name" value="OS07G0196600 PROTEIN"/>
    <property type="match status" value="1"/>
</dbReference>
<protein>
    <recommendedName>
        <fullName evidence="1">F-box domain-containing protein</fullName>
    </recommendedName>
</protein>
<reference evidence="3" key="1">
    <citation type="submission" date="2024-06" db="EMBL/GenBank/DDBJ databases">
        <authorList>
            <person name="Ryan C."/>
        </authorList>
    </citation>
    <scope>NUCLEOTIDE SEQUENCE [LARGE SCALE GENOMIC DNA]</scope>
</reference>
<proteinExistence type="predicted"/>
<feature type="domain" description="F-box" evidence="1">
    <location>
        <begin position="62"/>
        <end position="102"/>
    </location>
</feature>
<dbReference type="InterPro" id="IPR036047">
    <property type="entry name" value="F-box-like_dom_sf"/>
</dbReference>
<keyword evidence="3" id="KW-1185">Reference proteome</keyword>
<name>A0ABC9CMM9_9POAL</name>
<accession>A0ABC9CMM9</accession>
<dbReference type="Pfam" id="PF08268">
    <property type="entry name" value="FBA_3"/>
    <property type="match status" value="1"/>
</dbReference>
<organism evidence="2 3">
    <name type="scientific">Urochloa decumbens</name>
    <dbReference type="NCBI Taxonomy" id="240449"/>
    <lineage>
        <taxon>Eukaryota</taxon>
        <taxon>Viridiplantae</taxon>
        <taxon>Streptophyta</taxon>
        <taxon>Embryophyta</taxon>
        <taxon>Tracheophyta</taxon>
        <taxon>Spermatophyta</taxon>
        <taxon>Magnoliopsida</taxon>
        <taxon>Liliopsida</taxon>
        <taxon>Poales</taxon>
        <taxon>Poaceae</taxon>
        <taxon>PACMAD clade</taxon>
        <taxon>Panicoideae</taxon>
        <taxon>Panicodae</taxon>
        <taxon>Paniceae</taxon>
        <taxon>Melinidinae</taxon>
        <taxon>Urochloa</taxon>
    </lineage>
</organism>
<dbReference type="InterPro" id="IPR013187">
    <property type="entry name" value="F-box-assoc_dom_typ3"/>
</dbReference>
<dbReference type="PANTHER" id="PTHR31111">
    <property type="entry name" value="BNAA05G37150D PROTEIN-RELATED"/>
    <property type="match status" value="1"/>
</dbReference>
<dbReference type="Pfam" id="PF00646">
    <property type="entry name" value="F-box"/>
    <property type="match status" value="1"/>
</dbReference>
<sequence>MDSSHFRSLNPPAARARFYPLASPGRISCCCCRSGGRPDAGTTMAAPNPRSRPDSQGCVLPLPTDALYEILLRVPAKDHCRLRAVSRPWSSLFSDPHFITAHGTRHQEALIVAGYNTFHRNDGIICDVMDLSGRVVKRVRATADETGGDEWVRSIGLDFICTSKGTERSFRLLNLATGAIRALPEGLAEEHAMHEPDSCHFHSFAALGQVPSTGQYKVRRALHRASDCRAVPVQLFEVLTLDGHARWRGKLPPPNPVSFGLWEYVAINGIVYFFSAEWLWGTVPGPLFRLVDRITSFDLEAEEWGKTFRGPISSLVDIPHSFYLYYDIDFSLSAINGCLVVVHRSSESRMGLWFLMDFEKCLWVKQHRIQVQPSIRGDYDYLTIHPLLVLNDGRVVLLHIANGFGWGWLRIYNPETKMSTDVREVENCFAVGLYTGSVLSLANCAS</sequence>
<evidence type="ECO:0000313" key="2">
    <source>
        <dbReference type="EMBL" id="CAL5022767.1"/>
    </source>
</evidence>